<gene>
    <name evidence="2" type="ORF">JQN84_11720</name>
</gene>
<organism evidence="2 3">
    <name type="scientific">Micromonospora humidisoli</name>
    <dbReference type="NCBI Taxonomy" id="2807622"/>
    <lineage>
        <taxon>Bacteria</taxon>
        <taxon>Bacillati</taxon>
        <taxon>Actinomycetota</taxon>
        <taxon>Actinomycetes</taxon>
        <taxon>Micromonosporales</taxon>
        <taxon>Micromonosporaceae</taxon>
        <taxon>Micromonospora</taxon>
    </lineage>
</organism>
<dbReference type="EMBL" id="JAFEUO010000003">
    <property type="protein sequence ID" value="MBM7083187.1"/>
    <property type="molecule type" value="Genomic_DNA"/>
</dbReference>
<accession>A0ABS2J9E7</accession>
<feature type="region of interest" description="Disordered" evidence="1">
    <location>
        <begin position="203"/>
        <end position="295"/>
    </location>
</feature>
<dbReference type="RefSeq" id="WP_204958404.1">
    <property type="nucleotide sequence ID" value="NZ_JAFEUO010000003.1"/>
</dbReference>
<proteinExistence type="predicted"/>
<comment type="caution">
    <text evidence="2">The sequence shown here is derived from an EMBL/GenBank/DDBJ whole genome shotgun (WGS) entry which is preliminary data.</text>
</comment>
<evidence type="ECO:0000256" key="1">
    <source>
        <dbReference type="SAM" id="MobiDB-lite"/>
    </source>
</evidence>
<feature type="compositionally biased region" description="Pro residues" evidence="1">
    <location>
        <begin position="276"/>
        <end position="289"/>
    </location>
</feature>
<sequence length="295" mass="32209">MSSHTSTPSPDRGRHQRHWLVPREHLAAGYAARYGSPAVSEYALAVRDLIERSPEFGTVDTWSRLAERICRNRPGRDRDTWRKRLSRHFTTETKGPPWQTVVLVVECTVAAADRAATLSRFERLYEAARGEPPTDRRPAADRAHPDGCGPPGTATDGAARAEGDAGLVIAQLRAENAVLRRTVAAREAENELLRATLDAVHRTVPKGHPHRLPDGGSHPADPSGREAALLDGLARKDRNPGHFPAGPTPTNDAPAGRHRPPRIDTVSLPPRLDVVGPPPHRPMPRPYPPGGTRRA</sequence>
<dbReference type="Proteomes" id="UP000809587">
    <property type="component" value="Unassembled WGS sequence"/>
</dbReference>
<keyword evidence="3" id="KW-1185">Reference proteome</keyword>
<feature type="compositionally biased region" description="Basic and acidic residues" evidence="1">
    <location>
        <begin position="127"/>
        <end position="145"/>
    </location>
</feature>
<reference evidence="2 3" key="1">
    <citation type="submission" date="2021-02" db="EMBL/GenBank/DDBJ databases">
        <authorList>
            <person name="Lee D.-H."/>
        </authorList>
    </citation>
    <scope>NUCLEOTIDE SEQUENCE [LARGE SCALE GENOMIC DNA]</scope>
    <source>
        <strain evidence="2 3">MMS20-R2-29</strain>
    </source>
</reference>
<evidence type="ECO:0000313" key="2">
    <source>
        <dbReference type="EMBL" id="MBM7083187.1"/>
    </source>
</evidence>
<feature type="region of interest" description="Disordered" evidence="1">
    <location>
        <begin position="127"/>
        <end position="159"/>
    </location>
</feature>
<name>A0ABS2J9E7_9ACTN</name>
<evidence type="ECO:0000313" key="3">
    <source>
        <dbReference type="Proteomes" id="UP000809587"/>
    </source>
</evidence>
<protein>
    <submittedName>
        <fullName evidence="2">Uncharacterized protein</fullName>
    </submittedName>
</protein>